<reference evidence="2 3" key="1">
    <citation type="submission" date="2021-06" db="EMBL/GenBank/DDBJ databases">
        <title>Caerostris extrusa draft genome.</title>
        <authorList>
            <person name="Kono N."/>
            <person name="Arakawa K."/>
        </authorList>
    </citation>
    <scope>NUCLEOTIDE SEQUENCE [LARGE SCALE GENOMIC DNA]</scope>
</reference>
<evidence type="ECO:0000313" key="2">
    <source>
        <dbReference type="EMBL" id="GIY28998.1"/>
    </source>
</evidence>
<sequence>MPSCTEDISEKRVVLETGIAPAVVAAVLCQDYLQGNAHEIQKHSKISAEVSHYRLLKWKQQSRKRIAGREGRIKKSGADSQRGVSAWSLFESPTDSREHRPRPHLCQKPR</sequence>
<name>A0AAV4SAQ2_CAEEX</name>
<feature type="compositionally biased region" description="Basic residues" evidence="1">
    <location>
        <begin position="99"/>
        <end position="110"/>
    </location>
</feature>
<gene>
    <name evidence="2" type="ORF">CEXT_217671</name>
</gene>
<feature type="compositionally biased region" description="Basic and acidic residues" evidence="1">
    <location>
        <begin position="67"/>
        <end position="77"/>
    </location>
</feature>
<comment type="caution">
    <text evidence="2">The sequence shown here is derived from an EMBL/GenBank/DDBJ whole genome shotgun (WGS) entry which is preliminary data.</text>
</comment>
<evidence type="ECO:0000313" key="3">
    <source>
        <dbReference type="Proteomes" id="UP001054945"/>
    </source>
</evidence>
<accession>A0AAV4SAQ2</accession>
<feature type="region of interest" description="Disordered" evidence="1">
    <location>
        <begin position="66"/>
        <end position="110"/>
    </location>
</feature>
<proteinExistence type="predicted"/>
<keyword evidence="3" id="KW-1185">Reference proteome</keyword>
<dbReference type="EMBL" id="BPLR01009012">
    <property type="protein sequence ID" value="GIY28998.1"/>
    <property type="molecule type" value="Genomic_DNA"/>
</dbReference>
<evidence type="ECO:0000256" key="1">
    <source>
        <dbReference type="SAM" id="MobiDB-lite"/>
    </source>
</evidence>
<dbReference type="Proteomes" id="UP001054945">
    <property type="component" value="Unassembled WGS sequence"/>
</dbReference>
<protein>
    <submittedName>
        <fullName evidence="2">Uncharacterized protein</fullName>
    </submittedName>
</protein>
<organism evidence="2 3">
    <name type="scientific">Caerostris extrusa</name>
    <name type="common">Bark spider</name>
    <name type="synonym">Caerostris bankana</name>
    <dbReference type="NCBI Taxonomy" id="172846"/>
    <lineage>
        <taxon>Eukaryota</taxon>
        <taxon>Metazoa</taxon>
        <taxon>Ecdysozoa</taxon>
        <taxon>Arthropoda</taxon>
        <taxon>Chelicerata</taxon>
        <taxon>Arachnida</taxon>
        <taxon>Araneae</taxon>
        <taxon>Araneomorphae</taxon>
        <taxon>Entelegynae</taxon>
        <taxon>Araneoidea</taxon>
        <taxon>Araneidae</taxon>
        <taxon>Caerostris</taxon>
    </lineage>
</organism>
<dbReference type="AlphaFoldDB" id="A0AAV4SAQ2"/>